<protein>
    <submittedName>
        <fullName evidence="1">Uncharacterized protein</fullName>
    </submittedName>
</protein>
<evidence type="ECO:0000313" key="1">
    <source>
        <dbReference type="EMBL" id="AHH11877.1"/>
    </source>
</evidence>
<accession>W5SYI4</accession>
<sequence>MRIGRSSASSLTDSLRSVVRLRRAVSAHSKAVIRLSTESGDNAGKNM</sequence>
<name>W5SYI4_9SPIR</name>
<dbReference type="EMBL" id="CP005786">
    <property type="protein sequence ID" value="AHH11877.1"/>
    <property type="molecule type" value="Genomic_DNA"/>
</dbReference>
<proteinExistence type="predicted"/>
<dbReference type="AlphaFoldDB" id="W5SYI4"/>
<organism evidence="1">
    <name type="scientific">Borrelia coriaceae ATCC 43381</name>
    <dbReference type="NCBI Taxonomy" id="1408429"/>
    <lineage>
        <taxon>Bacteria</taxon>
        <taxon>Pseudomonadati</taxon>
        <taxon>Spirochaetota</taxon>
        <taxon>Spirochaetia</taxon>
        <taxon>Spirochaetales</taxon>
        <taxon>Borreliaceae</taxon>
        <taxon>Borrelia</taxon>
    </lineage>
</organism>
<keyword evidence="1" id="KW-0614">Plasmid</keyword>
<gene>
    <name evidence="1" type="ORF">BCO_0900155</name>
</gene>
<reference evidence="1" key="1">
    <citation type="submission" date="2013-04" db="EMBL/GenBank/DDBJ databases">
        <title>Comparative Genomics of Relapsing Fever Spirochetes.</title>
        <authorList>
            <person name="Schwan T.G."/>
            <person name="Raffel S.J."/>
            <person name="Porcella S.F."/>
            <person name="Martens C.A."/>
            <person name="Bruno D.P."/>
            <person name="Ricklefs S.M."/>
            <person name="Barbian K.B."/>
        </authorList>
    </citation>
    <scope>NUCLEOTIDE SEQUENCE</scope>
    <source>
        <strain evidence="1">Co53</strain>
        <plasmid evidence="1">unnamed</plasmid>
    </source>
</reference>
<dbReference type="HOGENOM" id="CLU_195905_0_0_12"/>
<geneLocation type="plasmid" evidence="1">
    <name>unnamed</name>
</geneLocation>